<name>A0AAV2R1A1_MEGNR</name>
<evidence type="ECO:0000313" key="2">
    <source>
        <dbReference type="EMBL" id="CAL4108125.1"/>
    </source>
</evidence>
<organism evidence="2 3">
    <name type="scientific">Meganyctiphanes norvegica</name>
    <name type="common">Northern krill</name>
    <name type="synonym">Thysanopoda norvegica</name>
    <dbReference type="NCBI Taxonomy" id="48144"/>
    <lineage>
        <taxon>Eukaryota</taxon>
        <taxon>Metazoa</taxon>
        <taxon>Ecdysozoa</taxon>
        <taxon>Arthropoda</taxon>
        <taxon>Crustacea</taxon>
        <taxon>Multicrustacea</taxon>
        <taxon>Malacostraca</taxon>
        <taxon>Eumalacostraca</taxon>
        <taxon>Eucarida</taxon>
        <taxon>Euphausiacea</taxon>
        <taxon>Euphausiidae</taxon>
        <taxon>Meganyctiphanes</taxon>
    </lineage>
</organism>
<evidence type="ECO:0000313" key="3">
    <source>
        <dbReference type="Proteomes" id="UP001497623"/>
    </source>
</evidence>
<protein>
    <recommendedName>
        <fullName evidence="1">C-type lectin domain-containing protein</fullName>
    </recommendedName>
</protein>
<dbReference type="CDD" id="cd00037">
    <property type="entry name" value="CLECT"/>
    <property type="match status" value="1"/>
</dbReference>
<dbReference type="InterPro" id="IPR001304">
    <property type="entry name" value="C-type_lectin-like"/>
</dbReference>
<dbReference type="AlphaFoldDB" id="A0AAV2R1A1"/>
<dbReference type="InterPro" id="IPR016187">
    <property type="entry name" value="CTDL_fold"/>
</dbReference>
<dbReference type="InterPro" id="IPR016186">
    <property type="entry name" value="C-type_lectin-like/link_sf"/>
</dbReference>
<dbReference type="Gene3D" id="3.10.100.10">
    <property type="entry name" value="Mannose-Binding Protein A, subunit A"/>
    <property type="match status" value="1"/>
</dbReference>
<evidence type="ECO:0000259" key="1">
    <source>
        <dbReference type="PROSITE" id="PS50041"/>
    </source>
</evidence>
<proteinExistence type="predicted"/>
<accession>A0AAV2R1A1</accession>
<dbReference type="Proteomes" id="UP001497623">
    <property type="component" value="Unassembled WGS sequence"/>
</dbReference>
<dbReference type="SUPFAM" id="SSF56436">
    <property type="entry name" value="C-type lectin-like"/>
    <property type="match status" value="1"/>
</dbReference>
<dbReference type="Pfam" id="PF00059">
    <property type="entry name" value="Lectin_C"/>
    <property type="match status" value="1"/>
</dbReference>
<dbReference type="SMART" id="SM00034">
    <property type="entry name" value="CLECT"/>
    <property type="match status" value="1"/>
</dbReference>
<feature type="domain" description="C-type lectin" evidence="1">
    <location>
        <begin position="262"/>
        <end position="377"/>
    </location>
</feature>
<gene>
    <name evidence="2" type="ORF">MNOR_LOCUS18721</name>
</gene>
<dbReference type="PROSITE" id="PS50041">
    <property type="entry name" value="C_TYPE_LECTIN_2"/>
    <property type="match status" value="1"/>
</dbReference>
<reference evidence="2 3" key="1">
    <citation type="submission" date="2024-05" db="EMBL/GenBank/DDBJ databases">
        <authorList>
            <person name="Wallberg A."/>
        </authorList>
    </citation>
    <scope>NUCLEOTIDE SEQUENCE [LARGE SCALE GENOMIC DNA]</scope>
</reference>
<sequence length="613" mass="67914">MPTIVPKIHAWSGEGDWECNSTLRIMRIGVNGVLQPSGPNVFAEHHLHRFSWYFYHRKFSCAEVGFLVTQGPKNVTTSIQLNMFHDIRVEIYQCFYQLGSGEGHGCKLTFNCTICFTCCPHNCSYKGQRGSCHREQPINTLLVGPQECQDGCQCYITDCLLGTNPPCVELNGTCIHQDADCDGHVVTGENFCKFDDCKCCFPDAPEACCPHNCTYNDQIGSCHREQPDNTMDVGTQECQDGCQCYVTAPCPDPFIQVGSEWFYFHDTSKVDWKHAQKHCESFGGSLAEPANMADFVELITSSYSHMTNDIWLGATNQIVEGQWNWLSGGPVHGSVWAGAADPQPDGDGNCMQIHYHPVPGFYVNDYYCSVKGFFVCECAASETQDCGSKCVSSNPSACRCMVPGKSCPEGSCYYGKNLCDHDDSCTCCSDTPLDICKPNEKICNAPDYCVGKTEADCVKGFTKVISGCYFGSSSSDFGRKASVLQKRACDCCKKTGCRSNGDLCTGKGDYCIDPRGTCKDGYYEADGCYSPVIENGVWVSKSECNCCKPRLIDCDNERKCDRPKAEALGYYPTGHCRMKCNDDEERFDRCEISNQDSCICCLRRKGLPPKLIK</sequence>
<dbReference type="EMBL" id="CAXKWB010013546">
    <property type="protein sequence ID" value="CAL4108125.1"/>
    <property type="molecule type" value="Genomic_DNA"/>
</dbReference>
<keyword evidence="3" id="KW-1185">Reference proteome</keyword>
<comment type="caution">
    <text evidence="2">The sequence shown here is derived from an EMBL/GenBank/DDBJ whole genome shotgun (WGS) entry which is preliminary data.</text>
</comment>
<feature type="non-terminal residue" evidence="2">
    <location>
        <position position="613"/>
    </location>
</feature>